<name>A0A8I0GHF8_9ACTO</name>
<dbReference type="Proteomes" id="UP000627538">
    <property type="component" value="Unassembled WGS sequence"/>
</dbReference>
<evidence type="ECO:0000256" key="8">
    <source>
        <dbReference type="ARBA" id="ARBA00023052"/>
    </source>
</evidence>
<protein>
    <submittedName>
        <fullName evidence="14">Multifunctional oxoglutarate decarboxylase/oxoglutarate dehydrogenase thiamine pyrophosphate-binding subunit/dihydrolipoyllysine-residue succinyltransferase subunit</fullName>
        <ecNumber evidence="14">4.1.1.71</ecNumber>
    </submittedName>
</protein>
<dbReference type="Pfam" id="PF02779">
    <property type="entry name" value="Transket_pyr"/>
    <property type="match status" value="1"/>
</dbReference>
<dbReference type="Gene3D" id="1.10.287.1150">
    <property type="entry name" value="TPP helical domain"/>
    <property type="match status" value="1"/>
</dbReference>
<dbReference type="InterPro" id="IPR023213">
    <property type="entry name" value="CAT-like_dom_sf"/>
</dbReference>
<dbReference type="InterPro" id="IPR005475">
    <property type="entry name" value="Transketolase-like_Pyr-bd"/>
</dbReference>
<dbReference type="InterPro" id="IPR011603">
    <property type="entry name" value="2oxoglutarate_DH_E1"/>
</dbReference>
<dbReference type="GO" id="GO:0000287">
    <property type="term" value="F:magnesium ion binding"/>
    <property type="evidence" value="ECO:0007669"/>
    <property type="project" value="UniProtKB-ARBA"/>
</dbReference>
<evidence type="ECO:0000259" key="13">
    <source>
        <dbReference type="SMART" id="SM00861"/>
    </source>
</evidence>
<keyword evidence="9" id="KW-0511">Multifunctional enzyme</keyword>
<evidence type="ECO:0000256" key="5">
    <source>
        <dbReference type="ARBA" id="ARBA00022723"/>
    </source>
</evidence>
<sequence length="1244" mass="136776">MNANRSGSDGVSQQVIDDLHARYQADPASVPEDWQRYFRAVEARDKALAQAREAEAGDTDAPKAGVTSTTTSAPAVSVSTDVTRSDLPPAPKSAAAEPTSPYAAAESALGAAPGISGEEDAVARLKGPSRAVAKNMEASLSIPTATSAREIPAKLMIENRALINNHLRSTSGGKVSFTHLIAYAMVEALVEMPDINVRYEEVDGKPGIREFAHVGLGLAIDVPKKDGQRQLMVPVIHDADLLTFRGFLDAYEELVTKARTGKLTADDFAGGSVTLTNPGMIGTKHSVPRLMNGQGLIMGVGATTIPAAWAGASTDQLAASGIGPVMTITNTYDHRVIQGAASGEFLRIIDEKLSGRDGFYKRVFHTLHVPHEPYEWTRDVVYDPELEKGKPARIAELIHAYRSRGHLAANTDPLEYRVRRHPDLSLGSYGLSVWDLDRVFPTGGFGGRHSMTLRELLDQLRDTYNRTTGIEYMHIQDPVQRRWMQQHIEKPAPKFTLDQRAHILSTLNRAEAFETFLQTKYVGQKRFSLEGGEALIPLLDTVLSRALAASCTDVTIGMAHRGRLNVLTNIAGKTYAQIFSEFEGNMDPRAQQGSGDVKYHLGTEGIYSNEEGAGLRVTLAANPSHLETVDGVLEGITRAKQDRVEDGEDVIVPILIHGDAAFVGQGVVYETLNLSQLQGYRTGGTVHVIVNNQIGFTTGPTSGRSTRYCTDLAKGLQVPIFHVNGNDPEACCRAAALAFAYRQEFHKDVIIDLVCYRRRGHNEGDDPSMTQPVMYSLINDLPTPREYYVRDLVGRGDMTREQAEELLKEYHDELDTIFTETREEGWSPEKAKTNGGLGVSTRWVTPSSQVEGEDEMIGWSSAVPAQVLQRIGDAHATVPEGFTPHKKMLQLGENRQKMTREGKIDWGMGELLAFGSLLMEGTGVRLGGQDSRRGTFVQRHAVFHDNVTGREWTPLNFLTEDQARLRIYDSPLSEYAALGFEYGYAVESPGCLVVWEGQFGDFANTAQAVIDEYVSSAEQKWSQRANLVMLLPHGYEGQGPDHSSARIERYLSLAAENNMRICQPSLPANHFHLLREQAYTRPRRPLIVFTPKQLLRLSAATSPVEDFTSGSFRPVIDEVSDAVDKTRVSRVILTSGRVYYDLAKAREKNGRFDTAIVRLEQYYPLPVEELREVLAGYGDAEVVWVQDEPANQGAAPFLQLQLPSELSGGQRLRVISRKAAASPAAGNMQLHKKQNATLMEDAFA</sequence>
<dbReference type="EC" id="4.1.1.71" evidence="14"/>
<dbReference type="SUPFAM" id="SSF52777">
    <property type="entry name" value="CoA-dependent acyltransferases"/>
    <property type="match status" value="1"/>
</dbReference>
<dbReference type="CDD" id="cd02016">
    <property type="entry name" value="TPP_E1_OGDC_like"/>
    <property type="match status" value="1"/>
</dbReference>
<keyword evidence="6" id="KW-0460">Magnesium</keyword>
<evidence type="ECO:0000256" key="10">
    <source>
        <dbReference type="ARBA" id="ARBA00051911"/>
    </source>
</evidence>
<feature type="compositionally biased region" description="Low complexity" evidence="12">
    <location>
        <begin position="66"/>
        <end position="82"/>
    </location>
</feature>
<feature type="compositionally biased region" description="Polar residues" evidence="12">
    <location>
        <begin position="1"/>
        <end position="15"/>
    </location>
</feature>
<feature type="region of interest" description="Disordered" evidence="12">
    <location>
        <begin position="49"/>
        <end position="101"/>
    </location>
</feature>
<keyword evidence="4" id="KW-0816">Tricarboxylic acid cycle</keyword>
<comment type="cofactor">
    <cofactor evidence="1">
        <name>Mg(2+)</name>
        <dbReference type="ChEBI" id="CHEBI:18420"/>
    </cofactor>
</comment>
<dbReference type="SUPFAM" id="SSF52518">
    <property type="entry name" value="Thiamin diphosphate-binding fold (THDP-binding)"/>
    <property type="match status" value="2"/>
</dbReference>
<dbReference type="Gene3D" id="3.30.559.10">
    <property type="entry name" value="Chloramphenicol acetyltransferase-like domain"/>
    <property type="match status" value="1"/>
</dbReference>
<feature type="compositionally biased region" description="Basic and acidic residues" evidence="12">
    <location>
        <begin position="823"/>
        <end position="832"/>
    </location>
</feature>
<dbReference type="InterPro" id="IPR042179">
    <property type="entry name" value="KGD_C_sf"/>
</dbReference>
<accession>A0A8I0GHF8</accession>
<reference evidence="14 15" key="1">
    <citation type="submission" date="2020-08" db="EMBL/GenBank/DDBJ databases">
        <title>Winkia gen. nov., sp. nov., isolated from faeces of the Anser albifrons in China.</title>
        <authorList>
            <person name="Liu Q."/>
        </authorList>
    </citation>
    <scope>NUCLEOTIDE SEQUENCE [LARGE SCALE GENOMIC DNA]</scope>
    <source>
        <strain evidence="14 15">C62</strain>
    </source>
</reference>
<dbReference type="NCBIfam" id="NF008907">
    <property type="entry name" value="PRK12270.1"/>
    <property type="match status" value="1"/>
</dbReference>
<dbReference type="Pfam" id="PF16078">
    <property type="entry name" value="2-oxogl_dehyd_N"/>
    <property type="match status" value="1"/>
</dbReference>
<feature type="region of interest" description="Disordered" evidence="12">
    <location>
        <begin position="823"/>
        <end position="842"/>
    </location>
</feature>
<dbReference type="GO" id="GO:0004591">
    <property type="term" value="F:oxoglutarate dehydrogenase (succinyl-transferring) activity"/>
    <property type="evidence" value="ECO:0007669"/>
    <property type="project" value="UniProtKB-EC"/>
</dbReference>
<dbReference type="Gene3D" id="3.40.50.11610">
    <property type="entry name" value="Multifunctional 2-oxoglutarate metabolism enzyme, C-terminal domain"/>
    <property type="match status" value="1"/>
</dbReference>
<dbReference type="NCBIfam" id="TIGR00239">
    <property type="entry name" value="2oxo_dh_E1"/>
    <property type="match status" value="1"/>
</dbReference>
<keyword evidence="15" id="KW-1185">Reference proteome</keyword>
<organism evidence="14 15">
    <name type="scientific">Nanchangia anserum</name>
    <dbReference type="NCBI Taxonomy" id="2692125"/>
    <lineage>
        <taxon>Bacteria</taxon>
        <taxon>Bacillati</taxon>
        <taxon>Actinomycetota</taxon>
        <taxon>Actinomycetes</taxon>
        <taxon>Actinomycetales</taxon>
        <taxon>Actinomycetaceae</taxon>
        <taxon>Nanchangia</taxon>
    </lineage>
</organism>
<evidence type="ECO:0000256" key="12">
    <source>
        <dbReference type="SAM" id="MobiDB-lite"/>
    </source>
</evidence>
<comment type="catalytic activity">
    <reaction evidence="11">
        <text>N(6)-[(R)-dihydrolipoyl]-L-lysyl-[protein] + succinyl-CoA = N(6)-[(R)-S(8)-succinyldihydrolipoyl]-L-lysyl-[protein] + CoA</text>
        <dbReference type="Rhea" id="RHEA:15213"/>
        <dbReference type="Rhea" id="RHEA-COMP:10475"/>
        <dbReference type="Rhea" id="RHEA-COMP:20092"/>
        <dbReference type="ChEBI" id="CHEBI:57287"/>
        <dbReference type="ChEBI" id="CHEBI:57292"/>
        <dbReference type="ChEBI" id="CHEBI:83100"/>
        <dbReference type="ChEBI" id="CHEBI:83120"/>
        <dbReference type="EC" id="2.3.1.61"/>
    </reaction>
</comment>
<feature type="domain" description="Transketolase-like pyrimidine-binding" evidence="13">
    <location>
        <begin position="904"/>
        <end position="1097"/>
    </location>
</feature>
<evidence type="ECO:0000256" key="1">
    <source>
        <dbReference type="ARBA" id="ARBA00001946"/>
    </source>
</evidence>
<dbReference type="Pfam" id="PF00198">
    <property type="entry name" value="2-oxoacid_dh"/>
    <property type="match status" value="1"/>
</dbReference>
<comment type="cofactor">
    <cofactor evidence="2">
        <name>thiamine diphosphate</name>
        <dbReference type="ChEBI" id="CHEBI:58937"/>
    </cofactor>
</comment>
<evidence type="ECO:0000256" key="2">
    <source>
        <dbReference type="ARBA" id="ARBA00001964"/>
    </source>
</evidence>
<dbReference type="GO" id="GO:0030976">
    <property type="term" value="F:thiamine pyrophosphate binding"/>
    <property type="evidence" value="ECO:0007669"/>
    <property type="project" value="InterPro"/>
</dbReference>
<comment type="caution">
    <text evidence="14">The sequence shown here is derived from an EMBL/GenBank/DDBJ whole genome shotgun (WGS) entry which is preliminary data.</text>
</comment>
<dbReference type="GO" id="GO:0006099">
    <property type="term" value="P:tricarboxylic acid cycle"/>
    <property type="evidence" value="ECO:0007669"/>
    <property type="project" value="UniProtKB-UniPathway"/>
</dbReference>
<dbReference type="GO" id="GO:0008683">
    <property type="term" value="F:2-oxoglutarate decarboxylase activity"/>
    <property type="evidence" value="ECO:0007669"/>
    <property type="project" value="UniProtKB-EC"/>
</dbReference>
<dbReference type="InterPro" id="IPR029061">
    <property type="entry name" value="THDP-binding"/>
</dbReference>
<gene>
    <name evidence="14" type="ORF">H8R10_07410</name>
</gene>
<evidence type="ECO:0000256" key="4">
    <source>
        <dbReference type="ARBA" id="ARBA00022532"/>
    </source>
</evidence>
<dbReference type="GO" id="GO:0005829">
    <property type="term" value="C:cytosol"/>
    <property type="evidence" value="ECO:0007669"/>
    <property type="project" value="TreeGrafter"/>
</dbReference>
<dbReference type="Gene3D" id="3.40.50.970">
    <property type="match status" value="1"/>
</dbReference>
<dbReference type="NCBIfam" id="NF006914">
    <property type="entry name" value="PRK09404.1"/>
    <property type="match status" value="1"/>
</dbReference>
<evidence type="ECO:0000256" key="3">
    <source>
        <dbReference type="ARBA" id="ARBA00004813"/>
    </source>
</evidence>
<keyword evidence="8" id="KW-0786">Thiamine pyrophosphate</keyword>
<dbReference type="Pfam" id="PF16870">
    <property type="entry name" value="OxoGdeHyase_C"/>
    <property type="match status" value="1"/>
</dbReference>
<dbReference type="PANTHER" id="PTHR23152:SF4">
    <property type="entry name" value="2-OXOADIPATE DEHYDROGENASE COMPLEX COMPONENT E1"/>
    <property type="match status" value="1"/>
</dbReference>
<dbReference type="UniPathway" id="UPA00223">
    <property type="reaction ID" value="UER00997"/>
</dbReference>
<dbReference type="InterPro" id="IPR001017">
    <property type="entry name" value="DH_E1"/>
</dbReference>
<dbReference type="InterPro" id="IPR032106">
    <property type="entry name" value="2-oxogl_dehyd_N"/>
</dbReference>
<evidence type="ECO:0000256" key="9">
    <source>
        <dbReference type="ARBA" id="ARBA00023268"/>
    </source>
</evidence>
<dbReference type="EMBL" id="JACRUO010000002">
    <property type="protein sequence ID" value="MBD3690049.1"/>
    <property type="molecule type" value="Genomic_DNA"/>
</dbReference>
<evidence type="ECO:0000256" key="7">
    <source>
        <dbReference type="ARBA" id="ARBA00023002"/>
    </source>
</evidence>
<dbReference type="Gene3D" id="3.40.50.12470">
    <property type="match status" value="1"/>
</dbReference>
<keyword evidence="14" id="KW-0456">Lyase</keyword>
<dbReference type="SMART" id="SM00861">
    <property type="entry name" value="Transket_pyr"/>
    <property type="match status" value="1"/>
</dbReference>
<evidence type="ECO:0000313" key="14">
    <source>
        <dbReference type="EMBL" id="MBD3690049.1"/>
    </source>
</evidence>
<comment type="pathway">
    <text evidence="3">Carbohydrate metabolism; tricarboxylic acid cycle; succinyl-CoA from 2-oxoglutarate (dehydrogenase route): step 1/1.</text>
</comment>
<evidence type="ECO:0000256" key="11">
    <source>
        <dbReference type="ARBA" id="ARBA00052761"/>
    </source>
</evidence>
<evidence type="ECO:0000256" key="6">
    <source>
        <dbReference type="ARBA" id="ARBA00022842"/>
    </source>
</evidence>
<dbReference type="InterPro" id="IPR031717">
    <property type="entry name" value="ODO-1/KGD_C"/>
</dbReference>
<dbReference type="InterPro" id="IPR001078">
    <property type="entry name" value="2-oxoacid_DH_actylTfrase"/>
</dbReference>
<dbReference type="Pfam" id="PF00676">
    <property type="entry name" value="E1_dh"/>
    <property type="match status" value="1"/>
</dbReference>
<dbReference type="PIRSF" id="PIRSF000157">
    <property type="entry name" value="Oxoglu_dh_E1"/>
    <property type="match status" value="1"/>
</dbReference>
<feature type="region of interest" description="Disordered" evidence="12">
    <location>
        <begin position="1"/>
        <end position="30"/>
    </location>
</feature>
<keyword evidence="14" id="KW-0808">Transferase</keyword>
<dbReference type="PANTHER" id="PTHR23152">
    <property type="entry name" value="2-OXOGLUTARATE DEHYDROGENASE"/>
    <property type="match status" value="1"/>
</dbReference>
<evidence type="ECO:0000313" key="15">
    <source>
        <dbReference type="Proteomes" id="UP000627538"/>
    </source>
</evidence>
<dbReference type="RefSeq" id="WP_191072151.1">
    <property type="nucleotide sequence ID" value="NZ_CP060506.1"/>
</dbReference>
<comment type="catalytic activity">
    <reaction evidence="10">
        <text>N(6)-[(R)-lipoyl]-L-lysyl-[protein] + 2-oxoglutarate + H(+) = N(6)-[(R)-S(8)-succinyldihydrolipoyl]-L-lysyl-[protein] + CO2</text>
        <dbReference type="Rhea" id="RHEA:12188"/>
        <dbReference type="Rhea" id="RHEA-COMP:10474"/>
        <dbReference type="Rhea" id="RHEA-COMP:20092"/>
        <dbReference type="ChEBI" id="CHEBI:15378"/>
        <dbReference type="ChEBI" id="CHEBI:16526"/>
        <dbReference type="ChEBI" id="CHEBI:16810"/>
        <dbReference type="ChEBI" id="CHEBI:83099"/>
        <dbReference type="ChEBI" id="CHEBI:83120"/>
        <dbReference type="EC" id="1.2.4.2"/>
    </reaction>
</comment>
<proteinExistence type="predicted"/>
<dbReference type="GO" id="GO:0045252">
    <property type="term" value="C:oxoglutarate dehydrogenase complex"/>
    <property type="evidence" value="ECO:0007669"/>
    <property type="project" value="TreeGrafter"/>
</dbReference>
<keyword evidence="7" id="KW-0560">Oxidoreductase</keyword>
<keyword evidence="5" id="KW-0479">Metal-binding</keyword>
<dbReference type="AlphaFoldDB" id="A0A8I0GHF8"/>
<dbReference type="GO" id="GO:0004149">
    <property type="term" value="F:dihydrolipoyllysine-residue succinyltransferase activity"/>
    <property type="evidence" value="ECO:0007669"/>
    <property type="project" value="UniProtKB-EC"/>
</dbReference>